<keyword evidence="2" id="KW-1185">Reference proteome</keyword>
<evidence type="ECO:0000313" key="2">
    <source>
        <dbReference type="Proteomes" id="UP001139971"/>
    </source>
</evidence>
<evidence type="ECO:0000313" key="1">
    <source>
        <dbReference type="EMBL" id="MDC8013728.1"/>
    </source>
</evidence>
<reference evidence="1" key="1">
    <citation type="submission" date="2023-02" db="EMBL/GenBank/DDBJ databases">
        <title>Tahibacter soli sp. nov. isolated from soil.</title>
        <authorList>
            <person name="Baek J.H."/>
            <person name="Lee J.K."/>
            <person name="Choi D.G."/>
            <person name="Jeon C.O."/>
        </authorList>
    </citation>
    <scope>NUCLEOTIDE SEQUENCE</scope>
    <source>
        <strain evidence="1">BL</strain>
    </source>
</reference>
<name>A0A9X3YMZ3_9GAMM</name>
<sequence>MNRRIVAIGRAASRPFELPVRLEPDVARLTAAGVPDRTLAGPGRFPIGRWLARAGVLATNAGVRASIDGVAVQSDGKIVVAGSAQTPSGTDSVIDRLSANGALDPAFGNLATDKSRIWYVVGQDDVAEAVTVSELPTRRIVVAGHTKTAAGDYDMAVGVLDAGGVADIGFDGDGRMTIPFNLGGTNRDVAASVKIQSKIQTIGGFPVVTREIVLAGVAANVPNAPSHTAFALAQVAFDGTLDPTFGDGGKSTFAWDVDGDGVPNDGGALAMDDQGTMAIVGGKTMVLRGDGSDDLAWVVARVVLEP</sequence>
<organism evidence="1 2">
    <name type="scientific">Tahibacter soli</name>
    <dbReference type="NCBI Taxonomy" id="2983605"/>
    <lineage>
        <taxon>Bacteria</taxon>
        <taxon>Pseudomonadati</taxon>
        <taxon>Pseudomonadota</taxon>
        <taxon>Gammaproteobacteria</taxon>
        <taxon>Lysobacterales</taxon>
        <taxon>Rhodanobacteraceae</taxon>
        <taxon>Tahibacter</taxon>
    </lineage>
</organism>
<gene>
    <name evidence="1" type="ORF">OD750_014395</name>
</gene>
<accession>A0A9X3YMZ3</accession>
<dbReference type="Proteomes" id="UP001139971">
    <property type="component" value="Unassembled WGS sequence"/>
</dbReference>
<comment type="caution">
    <text evidence="1">The sequence shown here is derived from an EMBL/GenBank/DDBJ whole genome shotgun (WGS) entry which is preliminary data.</text>
</comment>
<dbReference type="EMBL" id="JAOVZO020000018">
    <property type="protein sequence ID" value="MDC8013728.1"/>
    <property type="molecule type" value="Genomic_DNA"/>
</dbReference>
<dbReference type="Gene3D" id="2.80.10.50">
    <property type="match status" value="1"/>
</dbReference>
<dbReference type="NCBIfam" id="TIGR02608">
    <property type="entry name" value="delta_60_rpt"/>
    <property type="match status" value="3"/>
</dbReference>
<dbReference type="RefSeq" id="WP_263542421.1">
    <property type="nucleotide sequence ID" value="NZ_JAOVZO020000018.1"/>
</dbReference>
<dbReference type="InterPro" id="IPR013431">
    <property type="entry name" value="Delta_60_rpt"/>
</dbReference>
<dbReference type="Pfam" id="PF17164">
    <property type="entry name" value="DUF5122"/>
    <property type="match status" value="1"/>
</dbReference>
<proteinExistence type="predicted"/>
<dbReference type="AlphaFoldDB" id="A0A9X3YMZ3"/>
<protein>
    <submittedName>
        <fullName evidence="1">Delta-60 repeat domain-containing protein</fullName>
    </submittedName>
</protein>